<dbReference type="InterPro" id="IPR038765">
    <property type="entry name" value="Papain-like_cys_pep_sf"/>
</dbReference>
<dbReference type="EMBL" id="MLJW01005933">
    <property type="protein sequence ID" value="OIQ67424.1"/>
    <property type="molecule type" value="Genomic_DNA"/>
</dbReference>
<name>A0A1J5P9L1_9ZZZZ</name>
<comment type="caution">
    <text evidence="1">The sequence shown here is derived from an EMBL/GenBank/DDBJ whole genome shotgun (WGS) entry which is preliminary data.</text>
</comment>
<organism evidence="1">
    <name type="scientific">mine drainage metagenome</name>
    <dbReference type="NCBI Taxonomy" id="410659"/>
    <lineage>
        <taxon>unclassified sequences</taxon>
        <taxon>metagenomes</taxon>
        <taxon>ecological metagenomes</taxon>
    </lineage>
</organism>
<dbReference type="Pfam" id="PF05708">
    <property type="entry name" value="Peptidase_C92"/>
    <property type="match status" value="1"/>
</dbReference>
<evidence type="ECO:0008006" key="2">
    <source>
        <dbReference type="Google" id="ProtNLM"/>
    </source>
</evidence>
<protein>
    <recommendedName>
        <fullName evidence="2">Permuted papain-like amidase YaeF/Yiix C92 family enzyme</fullName>
    </recommendedName>
</protein>
<gene>
    <name evidence="1" type="ORF">GALL_509950</name>
</gene>
<evidence type="ECO:0000313" key="1">
    <source>
        <dbReference type="EMBL" id="OIQ67424.1"/>
    </source>
</evidence>
<dbReference type="SUPFAM" id="SSF54001">
    <property type="entry name" value="Cysteine proteinases"/>
    <property type="match status" value="1"/>
</dbReference>
<dbReference type="Gene3D" id="3.90.1720.10">
    <property type="entry name" value="endopeptidase domain like (from Nostoc punctiforme)"/>
    <property type="match status" value="1"/>
</dbReference>
<sequence>MLFAGAAALTVAGSGGLTLLHPTPAARWQIDDVALRTGDLLFRRTVSLEGLGVRAIDAAGRFSHVGLIVGHDVQGRARVVHACPPEQAGQTGVRETTAQDFVAGGDVRDAAAAGLPLSAAQGQRLAAWALQHVGWRFNADFQLSAPHALYCTELIWAAMRAAQLQRLPKLAHWSTPFGAREVVPMSALLALPDLRFLPQAVQRLTA</sequence>
<accession>A0A1J5P9L1</accession>
<proteinExistence type="predicted"/>
<dbReference type="InterPro" id="IPR024453">
    <property type="entry name" value="Peptidase_C92"/>
</dbReference>
<reference evidence="1" key="1">
    <citation type="submission" date="2016-10" db="EMBL/GenBank/DDBJ databases">
        <title>Sequence of Gallionella enrichment culture.</title>
        <authorList>
            <person name="Poehlein A."/>
            <person name="Muehling M."/>
            <person name="Daniel R."/>
        </authorList>
    </citation>
    <scope>NUCLEOTIDE SEQUENCE</scope>
</reference>
<dbReference type="AlphaFoldDB" id="A0A1J5P9L1"/>